<comment type="subcellular location">
    <subcellularLocation>
        <location evidence="2">Cell membrane</location>
    </subcellularLocation>
</comment>
<dbReference type="Proteomes" id="UP001157439">
    <property type="component" value="Unassembled WGS sequence"/>
</dbReference>
<comment type="caution">
    <text evidence="20">The sequence shown here is derived from an EMBL/GenBank/DDBJ whole genome shotgun (WGS) entry which is preliminary data.</text>
</comment>
<organism evidence="20 21">
    <name type="scientific">Paraferrimonas haliotis</name>
    <dbReference type="NCBI Taxonomy" id="2013866"/>
    <lineage>
        <taxon>Bacteria</taxon>
        <taxon>Pseudomonadati</taxon>
        <taxon>Pseudomonadota</taxon>
        <taxon>Gammaproteobacteria</taxon>
        <taxon>Alteromonadales</taxon>
        <taxon>Ferrimonadaceae</taxon>
        <taxon>Paraferrimonas</taxon>
    </lineage>
</organism>
<dbReference type="GO" id="GO:0006817">
    <property type="term" value="P:phosphate ion transport"/>
    <property type="evidence" value="ECO:0007669"/>
    <property type="project" value="UniProtKB-KW"/>
</dbReference>
<gene>
    <name evidence="20" type="primary">phoR</name>
    <name evidence="20" type="ORF">GCM10007894_09290</name>
</gene>
<dbReference type="Gene3D" id="3.30.565.10">
    <property type="entry name" value="Histidine kinase-like ATPase, C-terminal domain"/>
    <property type="match status" value="1"/>
</dbReference>
<dbReference type="SMART" id="SM00091">
    <property type="entry name" value="PAS"/>
    <property type="match status" value="1"/>
</dbReference>
<dbReference type="FunFam" id="3.30.565.10:FF:000006">
    <property type="entry name" value="Sensor histidine kinase WalK"/>
    <property type="match status" value="1"/>
</dbReference>
<evidence type="ECO:0000256" key="7">
    <source>
        <dbReference type="ARBA" id="ARBA00022553"/>
    </source>
</evidence>
<evidence type="ECO:0000259" key="19">
    <source>
        <dbReference type="PROSITE" id="PS50109"/>
    </source>
</evidence>
<dbReference type="InterPro" id="IPR036890">
    <property type="entry name" value="HATPase_C_sf"/>
</dbReference>
<dbReference type="AlphaFoldDB" id="A0AA37WW53"/>
<keyword evidence="13" id="KW-0067">ATP-binding</keyword>
<proteinExistence type="predicted"/>
<keyword evidence="14 18" id="KW-1133">Transmembrane helix</keyword>
<dbReference type="GO" id="GO:0005524">
    <property type="term" value="F:ATP binding"/>
    <property type="evidence" value="ECO:0007669"/>
    <property type="project" value="UniProtKB-KW"/>
</dbReference>
<dbReference type="SUPFAM" id="SSF55785">
    <property type="entry name" value="PYP-like sensor domain (PAS domain)"/>
    <property type="match status" value="1"/>
</dbReference>
<protein>
    <recommendedName>
        <fullName evidence="4">Phosphate regulon sensor protein PhoR</fullName>
        <ecNumber evidence="3">2.7.13.3</ecNumber>
    </recommendedName>
</protein>
<dbReference type="RefSeq" id="WP_095497469.1">
    <property type="nucleotide sequence ID" value="NZ_BSPO01000002.1"/>
</dbReference>
<evidence type="ECO:0000256" key="1">
    <source>
        <dbReference type="ARBA" id="ARBA00000085"/>
    </source>
</evidence>
<keyword evidence="9" id="KW-0808">Transferase</keyword>
<evidence type="ECO:0000256" key="9">
    <source>
        <dbReference type="ARBA" id="ARBA00022679"/>
    </source>
</evidence>
<dbReference type="SUPFAM" id="SSF47384">
    <property type="entry name" value="Homodimeric domain of signal transducing histidine kinase"/>
    <property type="match status" value="1"/>
</dbReference>
<evidence type="ECO:0000256" key="4">
    <source>
        <dbReference type="ARBA" id="ARBA00019665"/>
    </source>
</evidence>
<dbReference type="InterPro" id="IPR036097">
    <property type="entry name" value="HisK_dim/P_sf"/>
</dbReference>
<dbReference type="InterPro" id="IPR003661">
    <property type="entry name" value="HisK_dim/P_dom"/>
</dbReference>
<comment type="catalytic activity">
    <reaction evidence="1">
        <text>ATP + protein L-histidine = ADP + protein N-phospho-L-histidine.</text>
        <dbReference type="EC" id="2.7.13.3"/>
    </reaction>
</comment>
<dbReference type="GO" id="GO:0004721">
    <property type="term" value="F:phosphoprotein phosphatase activity"/>
    <property type="evidence" value="ECO:0007669"/>
    <property type="project" value="InterPro"/>
</dbReference>
<name>A0AA37WW53_9GAMM</name>
<dbReference type="SMART" id="SM00388">
    <property type="entry name" value="HisKA"/>
    <property type="match status" value="1"/>
</dbReference>
<dbReference type="InterPro" id="IPR000014">
    <property type="entry name" value="PAS"/>
</dbReference>
<keyword evidence="8" id="KW-0592">Phosphate transport</keyword>
<dbReference type="InterPro" id="IPR050351">
    <property type="entry name" value="BphY/WalK/GraS-like"/>
</dbReference>
<evidence type="ECO:0000256" key="18">
    <source>
        <dbReference type="SAM" id="Phobius"/>
    </source>
</evidence>
<dbReference type="Pfam" id="PF02518">
    <property type="entry name" value="HATPase_c"/>
    <property type="match status" value="1"/>
</dbReference>
<evidence type="ECO:0000256" key="13">
    <source>
        <dbReference type="ARBA" id="ARBA00022840"/>
    </source>
</evidence>
<evidence type="ECO:0000256" key="2">
    <source>
        <dbReference type="ARBA" id="ARBA00004236"/>
    </source>
</evidence>
<dbReference type="PANTHER" id="PTHR45453">
    <property type="entry name" value="PHOSPHATE REGULON SENSOR PROTEIN PHOR"/>
    <property type="match status" value="1"/>
</dbReference>
<keyword evidence="10 18" id="KW-0812">Transmembrane</keyword>
<comment type="function">
    <text evidence="17">Member of the two-component regulatory system PhoR/PhoB involved in the phosphate regulon genes expression. PhoR may function as a membrane-associated protein kinase that phosphorylates PhoB in response to environmental signals.</text>
</comment>
<accession>A0AA37WW53</accession>
<keyword evidence="12 20" id="KW-0418">Kinase</keyword>
<dbReference type="CDD" id="cd00082">
    <property type="entry name" value="HisKA"/>
    <property type="match status" value="1"/>
</dbReference>
<evidence type="ECO:0000256" key="14">
    <source>
        <dbReference type="ARBA" id="ARBA00022989"/>
    </source>
</evidence>
<keyword evidence="21" id="KW-1185">Reference proteome</keyword>
<evidence type="ECO:0000256" key="8">
    <source>
        <dbReference type="ARBA" id="ARBA00022592"/>
    </source>
</evidence>
<evidence type="ECO:0000256" key="6">
    <source>
        <dbReference type="ARBA" id="ARBA00022475"/>
    </source>
</evidence>
<keyword evidence="11" id="KW-0547">Nucleotide-binding</keyword>
<dbReference type="CDD" id="cd00130">
    <property type="entry name" value="PAS"/>
    <property type="match status" value="1"/>
</dbReference>
<dbReference type="GO" id="GO:0005886">
    <property type="term" value="C:plasma membrane"/>
    <property type="evidence" value="ECO:0007669"/>
    <property type="project" value="UniProtKB-SubCell"/>
</dbReference>
<dbReference type="InterPro" id="IPR021766">
    <property type="entry name" value="PhoR_N"/>
</dbReference>
<dbReference type="SUPFAM" id="SSF55874">
    <property type="entry name" value="ATPase domain of HSP90 chaperone/DNA topoisomerase II/histidine kinase"/>
    <property type="match status" value="1"/>
</dbReference>
<evidence type="ECO:0000256" key="10">
    <source>
        <dbReference type="ARBA" id="ARBA00022692"/>
    </source>
</evidence>
<evidence type="ECO:0000256" key="15">
    <source>
        <dbReference type="ARBA" id="ARBA00023012"/>
    </source>
</evidence>
<dbReference type="NCBIfam" id="TIGR02966">
    <property type="entry name" value="phoR_proteo"/>
    <property type="match status" value="1"/>
</dbReference>
<dbReference type="InterPro" id="IPR014310">
    <property type="entry name" value="Sig_transdc_His_kinase_PhoR"/>
</dbReference>
<evidence type="ECO:0000256" key="11">
    <source>
        <dbReference type="ARBA" id="ARBA00022741"/>
    </source>
</evidence>
<dbReference type="GO" id="GO:0000155">
    <property type="term" value="F:phosphorelay sensor kinase activity"/>
    <property type="evidence" value="ECO:0007669"/>
    <property type="project" value="InterPro"/>
</dbReference>
<evidence type="ECO:0000313" key="21">
    <source>
        <dbReference type="Proteomes" id="UP001157439"/>
    </source>
</evidence>
<dbReference type="NCBIfam" id="NF008235">
    <property type="entry name" value="PRK11006.1"/>
    <property type="match status" value="1"/>
</dbReference>
<dbReference type="Pfam" id="PF11808">
    <property type="entry name" value="PhoR"/>
    <property type="match status" value="1"/>
</dbReference>
<evidence type="ECO:0000256" key="16">
    <source>
        <dbReference type="ARBA" id="ARBA00023136"/>
    </source>
</evidence>
<dbReference type="EC" id="2.7.13.3" evidence="3"/>
<feature type="transmembrane region" description="Helical" evidence="18">
    <location>
        <begin position="12"/>
        <end position="45"/>
    </location>
</feature>
<keyword evidence="15" id="KW-0902">Two-component regulatory system</keyword>
<evidence type="ECO:0000256" key="3">
    <source>
        <dbReference type="ARBA" id="ARBA00012438"/>
    </source>
</evidence>
<dbReference type="EMBL" id="BSPO01000002">
    <property type="protein sequence ID" value="GLS82952.1"/>
    <property type="molecule type" value="Genomic_DNA"/>
</dbReference>
<evidence type="ECO:0000313" key="20">
    <source>
        <dbReference type="EMBL" id="GLS82952.1"/>
    </source>
</evidence>
<dbReference type="SMART" id="SM00387">
    <property type="entry name" value="HATPase_c"/>
    <property type="match status" value="1"/>
</dbReference>
<keyword evidence="7" id="KW-0597">Phosphoprotein</keyword>
<reference evidence="20 21" key="1">
    <citation type="journal article" date="2014" name="Int. J. Syst. Evol. Microbiol.">
        <title>Complete genome sequence of Corynebacterium casei LMG S-19264T (=DSM 44701T), isolated from a smear-ripened cheese.</title>
        <authorList>
            <consortium name="US DOE Joint Genome Institute (JGI-PGF)"/>
            <person name="Walter F."/>
            <person name="Albersmeier A."/>
            <person name="Kalinowski J."/>
            <person name="Ruckert C."/>
        </authorList>
    </citation>
    <scope>NUCLEOTIDE SEQUENCE [LARGE SCALE GENOMIC DNA]</scope>
    <source>
        <strain evidence="20 21">NBRC 112785</strain>
    </source>
</reference>
<dbReference type="PRINTS" id="PR00344">
    <property type="entry name" value="BCTRLSENSOR"/>
</dbReference>
<dbReference type="InterPro" id="IPR005467">
    <property type="entry name" value="His_kinase_dom"/>
</dbReference>
<dbReference type="InterPro" id="IPR004358">
    <property type="entry name" value="Sig_transdc_His_kin-like_C"/>
</dbReference>
<keyword evidence="6" id="KW-1003">Cell membrane</keyword>
<evidence type="ECO:0000256" key="17">
    <source>
        <dbReference type="ARBA" id="ARBA00025207"/>
    </source>
</evidence>
<feature type="domain" description="Histidine kinase" evidence="19">
    <location>
        <begin position="212"/>
        <end position="425"/>
    </location>
</feature>
<sequence>MTESLTSRQIGVRLVLLLAVLGLLGWVLNAVWQTLFFGTLAALVWHLRQQQRLSDWLWRDNKLLPPKGQGYWEEIFNGLYRMQSQHRRKQRHLAHLLRQFRQGAEALPDAAVVLDNDFSIIWCNKMATLHLGLQWPNDQSQRIDNLLRMPEFTQYLSAREFAEPFEMVPIPTRGHKVEIRIISYGDGQYLLIGRDVQRVRQLEGMRRNFVSNVSHELKTPLTVLYGYLEMMAMSAPDNQAKAIALMQQQATRMNAMVEQLLELSRMESASTIELNKPINLASLMAEVKNEAQGLASPSHQLVFDVDTQVSCYGSEMQLHSAFSNLISNAIRYSVDGGQIEVSWQKVALGVKFSVSDQGIGIDTSHFNRLTERFYRVDDARSRDNGGSGLGLAIVKHALSAYDAELTLTSELGKGSCFSFIIPNKYVCVSSQDEGSTPGAINT</sequence>
<dbReference type="Pfam" id="PF00512">
    <property type="entry name" value="HisKA"/>
    <property type="match status" value="1"/>
</dbReference>
<dbReference type="Gene3D" id="1.10.287.130">
    <property type="match status" value="1"/>
</dbReference>
<keyword evidence="5" id="KW-0813">Transport</keyword>
<evidence type="ECO:0000256" key="12">
    <source>
        <dbReference type="ARBA" id="ARBA00022777"/>
    </source>
</evidence>
<evidence type="ECO:0000256" key="5">
    <source>
        <dbReference type="ARBA" id="ARBA00022448"/>
    </source>
</evidence>
<keyword evidence="16 18" id="KW-0472">Membrane</keyword>
<dbReference type="InterPro" id="IPR035965">
    <property type="entry name" value="PAS-like_dom_sf"/>
</dbReference>
<dbReference type="PANTHER" id="PTHR45453:SF1">
    <property type="entry name" value="PHOSPHATE REGULON SENSOR PROTEIN PHOR"/>
    <property type="match status" value="1"/>
</dbReference>
<dbReference type="InterPro" id="IPR003594">
    <property type="entry name" value="HATPase_dom"/>
</dbReference>
<dbReference type="FunFam" id="1.10.287.130:FF:000001">
    <property type="entry name" value="Two-component sensor histidine kinase"/>
    <property type="match status" value="1"/>
</dbReference>
<dbReference type="GO" id="GO:0016036">
    <property type="term" value="P:cellular response to phosphate starvation"/>
    <property type="evidence" value="ECO:0007669"/>
    <property type="project" value="TreeGrafter"/>
</dbReference>
<dbReference type="PROSITE" id="PS50109">
    <property type="entry name" value="HIS_KIN"/>
    <property type="match status" value="1"/>
</dbReference>